<evidence type="ECO:0000313" key="1">
    <source>
        <dbReference type="EMBL" id="MBB1162221.1"/>
    </source>
</evidence>
<dbReference type="InterPro" id="IPR011990">
    <property type="entry name" value="TPR-like_helical_dom_sf"/>
</dbReference>
<evidence type="ECO:0008006" key="3">
    <source>
        <dbReference type="Google" id="ProtNLM"/>
    </source>
</evidence>
<accession>A0A839HSR3</accession>
<proteinExistence type="predicted"/>
<comment type="caution">
    <text evidence="1">The sequence shown here is derived from an EMBL/GenBank/DDBJ whole genome shotgun (WGS) entry which is preliminary data.</text>
</comment>
<keyword evidence="2" id="KW-1185">Reference proteome</keyword>
<name>A0A839HSR3_9BURK</name>
<evidence type="ECO:0000313" key="2">
    <source>
        <dbReference type="Proteomes" id="UP000586093"/>
    </source>
</evidence>
<dbReference type="Gene3D" id="1.25.40.10">
    <property type="entry name" value="Tetratricopeptide repeat domain"/>
    <property type="match status" value="1"/>
</dbReference>
<sequence length="407" mass="44070">MRALLSFLAARRQAVGRKRVLPLLGLLVLGLPAAAAEPSYRREVLQAVQAAQEQLGAKRPAEALQQLAAVRTREDLNPDERLLTERLAGVAALQAQQPREALSALERVIAMPQLPVADRPAILDALSSASARAQDAPRTERWARACLDAGCPPERLRPLLLQALAVQGKHAELLQAFRAELAEPARLRALAEPELRMIGASQAALKDHAGYIQTLQALLARAPSRAYWGDLLLRLPGQPGFNPRLELDVYRLMLDTDTLEELPEYLDMARLALKAGLPAEAVSVLERARAKGLALDAPAAALLKQASQRSREDEQALPELQKAARDADGWAQLALLHFAAGRWSEAQAAWTRAFAAGTPRHAEEARLHQGIALLRSGQAAAARELLGKVGGDPATLARLWLLRLPAS</sequence>
<gene>
    <name evidence="1" type="ORF">H4F90_09525</name>
</gene>
<dbReference type="EMBL" id="JACIVI010000003">
    <property type="protein sequence ID" value="MBB1162221.1"/>
    <property type="molecule type" value="Genomic_DNA"/>
</dbReference>
<dbReference type="RefSeq" id="WP_182663933.1">
    <property type="nucleotide sequence ID" value="NZ_JACIVI010000003.1"/>
</dbReference>
<dbReference type="Proteomes" id="UP000586093">
    <property type="component" value="Unassembled WGS sequence"/>
</dbReference>
<dbReference type="AlphaFoldDB" id="A0A839HSR3"/>
<protein>
    <recommendedName>
        <fullName evidence="3">Tetratricopeptide repeat protein</fullName>
    </recommendedName>
</protein>
<organism evidence="1 2">
    <name type="scientific">Aquariibacter albus</name>
    <dbReference type="NCBI Taxonomy" id="2759899"/>
    <lineage>
        <taxon>Bacteria</taxon>
        <taxon>Pseudomonadati</taxon>
        <taxon>Pseudomonadota</taxon>
        <taxon>Betaproteobacteria</taxon>
        <taxon>Burkholderiales</taxon>
        <taxon>Sphaerotilaceae</taxon>
        <taxon>Aquariibacter</taxon>
    </lineage>
</organism>
<dbReference type="SUPFAM" id="SSF48452">
    <property type="entry name" value="TPR-like"/>
    <property type="match status" value="1"/>
</dbReference>
<reference evidence="1 2" key="1">
    <citation type="submission" date="2020-08" db="EMBL/GenBank/DDBJ databases">
        <title>Aquariorum lacteus gen. nov., sp. nov., a new member of the family Comamonadaceae, isolated from freshwater aquarium.</title>
        <authorList>
            <person name="Chun S.-J."/>
        </authorList>
    </citation>
    <scope>NUCLEOTIDE SEQUENCE [LARGE SCALE GENOMIC DNA]</scope>
    <source>
        <strain evidence="1 2">SJAQ100</strain>
    </source>
</reference>